<dbReference type="AlphaFoldDB" id="F8GN56"/>
<reference evidence="1 2" key="1">
    <citation type="journal article" date="2011" name="J. Bacteriol.">
        <title>Complete genome sequence of the type strain Cupriavidus necator N-1.</title>
        <authorList>
            <person name="Poehlein A."/>
            <person name="Kusian B."/>
            <person name="Friedrich B."/>
            <person name="Daniel R."/>
            <person name="Bowien B."/>
        </authorList>
    </citation>
    <scope>NUCLEOTIDE SEQUENCE [LARGE SCALE GENOMIC DNA]</scope>
    <source>
        <strain evidence="2">ATCC 43291 / DSM 13513 / CCUG 52238 / LMG 8453 / N-1</strain>
    </source>
</reference>
<dbReference type="HOGENOM" id="CLU_2329019_0_0_4"/>
<sequence length="98" mass="11529">MGGTVSTMGKSENVRKAEQEYLRMRATEEKQFQNQQAQLQAQYAQEQNQLRGQCSAIDAHIRANESQQRQLNAWQQIDQLKQNHRALRDQQYRLGCHR</sequence>
<dbReference type="KEGG" id="cnc:CNE_2c12800"/>
<dbReference type="Proteomes" id="UP000006798">
    <property type="component" value="Chromosome 2"/>
</dbReference>
<dbReference type="EMBL" id="CP002878">
    <property type="protein sequence ID" value="AEI80244.1"/>
    <property type="molecule type" value="Genomic_DNA"/>
</dbReference>
<proteinExistence type="predicted"/>
<accession>F8GN56</accession>
<evidence type="ECO:0000313" key="2">
    <source>
        <dbReference type="Proteomes" id="UP000006798"/>
    </source>
</evidence>
<organism evidence="1 2">
    <name type="scientific">Cupriavidus necator (strain ATCC 43291 / DSM 13513 / CCUG 52238 / LMG 8453 / N-1)</name>
    <name type="common">Ralstonia eutropha</name>
    <dbReference type="NCBI Taxonomy" id="1042878"/>
    <lineage>
        <taxon>Bacteria</taxon>
        <taxon>Pseudomonadati</taxon>
        <taxon>Pseudomonadota</taxon>
        <taxon>Betaproteobacteria</taxon>
        <taxon>Burkholderiales</taxon>
        <taxon>Burkholderiaceae</taxon>
        <taxon>Cupriavidus</taxon>
    </lineage>
</organism>
<evidence type="ECO:0000313" key="1">
    <source>
        <dbReference type="EMBL" id="AEI80244.1"/>
    </source>
</evidence>
<name>F8GN56_CUPNN</name>
<protein>
    <submittedName>
        <fullName evidence="1">Uncharacterized protein</fullName>
    </submittedName>
</protein>
<gene>
    <name evidence="1" type="ordered locus">CNE_2c12800</name>
</gene>